<proteinExistence type="predicted"/>
<evidence type="ECO:0000313" key="7">
    <source>
        <dbReference type="Proteomes" id="UP001472866"/>
    </source>
</evidence>
<name>A0AAX4NYL7_9CHLO</name>
<comment type="subcellular location">
    <subcellularLocation>
        <location evidence="1">Cytoplasm</location>
    </subcellularLocation>
</comment>
<dbReference type="GO" id="GO:0006457">
    <property type="term" value="P:protein folding"/>
    <property type="evidence" value="ECO:0007669"/>
    <property type="project" value="TreeGrafter"/>
</dbReference>
<dbReference type="EMBL" id="CP151501">
    <property type="protein sequence ID" value="WZN59182.1"/>
    <property type="molecule type" value="Genomic_DNA"/>
</dbReference>
<dbReference type="Gene3D" id="2.60.40.790">
    <property type="match status" value="1"/>
</dbReference>
<evidence type="ECO:0000259" key="5">
    <source>
        <dbReference type="PROSITE" id="PS51203"/>
    </source>
</evidence>
<dbReference type="PANTHER" id="PTHR12356">
    <property type="entry name" value="NUCLEAR MOVEMENT PROTEIN NUDC"/>
    <property type="match status" value="1"/>
</dbReference>
<dbReference type="FunFam" id="2.60.40.790:FF:000001">
    <property type="entry name" value="Nuclear migration protein nudC"/>
    <property type="match status" value="1"/>
</dbReference>
<organism evidence="6 7">
    <name type="scientific">Chloropicon roscoffensis</name>
    <dbReference type="NCBI Taxonomy" id="1461544"/>
    <lineage>
        <taxon>Eukaryota</taxon>
        <taxon>Viridiplantae</taxon>
        <taxon>Chlorophyta</taxon>
        <taxon>Chloropicophyceae</taxon>
        <taxon>Chloropicales</taxon>
        <taxon>Chloropicaceae</taxon>
        <taxon>Chloropicon</taxon>
    </lineage>
</organism>
<sequence>MSFADTLATWLQDSEIGEGDPVKVVAKVLHQLGKTTDLFLVEGVEKRLWELIKVNRRKAREGAGVKKGFFSQAKKVDGGSKPSKDVVEEIVNPGLSSLDQKLKVDAEEAEKKVVSGLAAQESEGNGKETQLEEVEEDEGKGLVPNSGNGYSYESGHTWVQTLQDVTYTIPVPAGTKARDLVVDIRKTRLKVVLKSPSGLEPLVDDDLHKEIAVEDSFWNINDGKELELYLQKVDTMCWWDKVCSKQEGINTKKVEPENSKLSDLDAETRQTVEKMMFDQKQKAMGMPTSEEQQKEDMMKKFMDAHPEMDFSKAKFM</sequence>
<dbReference type="SUPFAM" id="SSF49764">
    <property type="entry name" value="HSP20-like chaperones"/>
    <property type="match status" value="1"/>
</dbReference>
<dbReference type="InterPro" id="IPR037898">
    <property type="entry name" value="NudC_fam"/>
</dbReference>
<dbReference type="InterPro" id="IPR007052">
    <property type="entry name" value="CS_dom"/>
</dbReference>
<keyword evidence="7" id="KW-1185">Reference proteome</keyword>
<dbReference type="CDD" id="cd06467">
    <property type="entry name" value="p23_NUDC_like"/>
    <property type="match status" value="1"/>
</dbReference>
<dbReference type="AlphaFoldDB" id="A0AAX4NYL7"/>
<dbReference type="PANTHER" id="PTHR12356:SF3">
    <property type="entry name" value="NUCLEAR MIGRATION PROTEIN NUDC"/>
    <property type="match status" value="1"/>
</dbReference>
<evidence type="ECO:0000256" key="1">
    <source>
        <dbReference type="ARBA" id="ARBA00004496"/>
    </source>
</evidence>
<evidence type="ECO:0000256" key="4">
    <source>
        <dbReference type="SAM" id="MobiDB-lite"/>
    </source>
</evidence>
<dbReference type="PROSITE" id="PS51203">
    <property type="entry name" value="CS"/>
    <property type="match status" value="1"/>
</dbReference>
<dbReference type="Pfam" id="PF04969">
    <property type="entry name" value="CS"/>
    <property type="match status" value="1"/>
</dbReference>
<feature type="region of interest" description="Disordered" evidence="4">
    <location>
        <begin position="115"/>
        <end position="144"/>
    </location>
</feature>
<reference evidence="6 7" key="1">
    <citation type="submission" date="2024-03" db="EMBL/GenBank/DDBJ databases">
        <title>Complete genome sequence of the green alga Chloropicon roscoffensis RCC1871.</title>
        <authorList>
            <person name="Lemieux C."/>
            <person name="Pombert J.-F."/>
            <person name="Otis C."/>
            <person name="Turmel M."/>
        </authorList>
    </citation>
    <scope>NUCLEOTIDE SEQUENCE [LARGE SCALE GENOMIC DNA]</scope>
    <source>
        <strain evidence="6 7">RCC1871</strain>
    </source>
</reference>
<protein>
    <submittedName>
        <fullName evidence="6">Protein BOBBER</fullName>
    </submittedName>
</protein>
<dbReference type="Proteomes" id="UP001472866">
    <property type="component" value="Chromosome 01"/>
</dbReference>
<feature type="domain" description="CS" evidence="5">
    <location>
        <begin position="151"/>
        <end position="243"/>
    </location>
</feature>
<dbReference type="GO" id="GO:0005737">
    <property type="term" value="C:cytoplasm"/>
    <property type="evidence" value="ECO:0007669"/>
    <property type="project" value="UniProtKB-SubCell"/>
</dbReference>
<dbReference type="GO" id="GO:0051082">
    <property type="term" value="F:unfolded protein binding"/>
    <property type="evidence" value="ECO:0007669"/>
    <property type="project" value="TreeGrafter"/>
</dbReference>
<gene>
    <name evidence="6" type="ORF">HKI87_01g07070</name>
</gene>
<accession>A0AAX4NYL7</accession>
<evidence type="ECO:0000256" key="3">
    <source>
        <dbReference type="ARBA" id="ARBA00053226"/>
    </source>
</evidence>
<dbReference type="InterPro" id="IPR008978">
    <property type="entry name" value="HSP20-like_chaperone"/>
</dbReference>
<comment type="function">
    <text evidence="3">Small heat shock protein required for the establishment of auxin gradients and for patterning of the apical domain of the embryo. Involved in the specification of the cotyledon primordia. Also required for normal inflorescence and floral meristem function, normal developmental patterning and thermotolerance. Acts as a molecular chaperone.</text>
</comment>
<keyword evidence="2" id="KW-0963">Cytoplasm</keyword>
<evidence type="ECO:0000313" key="6">
    <source>
        <dbReference type="EMBL" id="WZN59182.1"/>
    </source>
</evidence>
<evidence type="ECO:0000256" key="2">
    <source>
        <dbReference type="ARBA" id="ARBA00022490"/>
    </source>
</evidence>